<dbReference type="InterPro" id="IPR050190">
    <property type="entry name" value="UPF0213_domain"/>
</dbReference>
<dbReference type="Gene3D" id="3.40.1440.10">
    <property type="entry name" value="GIY-YIG endonuclease"/>
    <property type="match status" value="1"/>
</dbReference>
<dbReference type="PROSITE" id="PS50164">
    <property type="entry name" value="GIY_YIG"/>
    <property type="match status" value="1"/>
</dbReference>
<gene>
    <name evidence="3" type="ORF">GCM10011343_06560</name>
</gene>
<accession>A0A917DAU8</accession>
<dbReference type="InterPro" id="IPR000305">
    <property type="entry name" value="GIY-YIG_endonuc"/>
</dbReference>
<sequence>MYYVYALSSLERNYIYVGMTDNLDRRFCEHNSGKNKTTQPYKPFQLIYFEECATRAEARVREKYFKSGIGKEKLKRIRDNFKNNDSNTCT</sequence>
<feature type="domain" description="GIY-YIG" evidence="2">
    <location>
        <begin position="1"/>
        <end position="75"/>
    </location>
</feature>
<reference evidence="3" key="2">
    <citation type="submission" date="2020-09" db="EMBL/GenBank/DDBJ databases">
        <authorList>
            <person name="Sun Q."/>
            <person name="Zhou Y."/>
        </authorList>
    </citation>
    <scope>NUCLEOTIDE SEQUENCE</scope>
    <source>
        <strain evidence="3">CGMCC 1.12506</strain>
    </source>
</reference>
<name>A0A917DAU8_9FLAO</name>
<evidence type="ECO:0000256" key="1">
    <source>
        <dbReference type="ARBA" id="ARBA00007435"/>
    </source>
</evidence>
<comment type="similarity">
    <text evidence="1">Belongs to the UPF0213 family.</text>
</comment>
<dbReference type="Pfam" id="PF01541">
    <property type="entry name" value="GIY-YIG"/>
    <property type="match status" value="1"/>
</dbReference>
<evidence type="ECO:0000259" key="2">
    <source>
        <dbReference type="PROSITE" id="PS50164"/>
    </source>
</evidence>
<reference evidence="3" key="1">
    <citation type="journal article" date="2014" name="Int. J. Syst. Evol. Microbiol.">
        <title>Complete genome sequence of Corynebacterium casei LMG S-19264T (=DSM 44701T), isolated from a smear-ripened cheese.</title>
        <authorList>
            <consortium name="US DOE Joint Genome Institute (JGI-PGF)"/>
            <person name="Walter F."/>
            <person name="Albersmeier A."/>
            <person name="Kalinowski J."/>
            <person name="Ruckert C."/>
        </authorList>
    </citation>
    <scope>NUCLEOTIDE SEQUENCE</scope>
    <source>
        <strain evidence="3">CGMCC 1.12506</strain>
    </source>
</reference>
<organism evidence="3 4">
    <name type="scientific">Flavobacterium orientale</name>
    <dbReference type="NCBI Taxonomy" id="1756020"/>
    <lineage>
        <taxon>Bacteria</taxon>
        <taxon>Pseudomonadati</taxon>
        <taxon>Bacteroidota</taxon>
        <taxon>Flavobacteriia</taxon>
        <taxon>Flavobacteriales</taxon>
        <taxon>Flavobacteriaceae</taxon>
        <taxon>Flavobacterium</taxon>
    </lineage>
</organism>
<dbReference type="PANTHER" id="PTHR34477:SF1">
    <property type="entry name" value="UPF0213 PROTEIN YHBQ"/>
    <property type="match status" value="1"/>
</dbReference>
<protein>
    <recommendedName>
        <fullName evidence="2">GIY-YIG domain-containing protein</fullName>
    </recommendedName>
</protein>
<dbReference type="SUPFAM" id="SSF82771">
    <property type="entry name" value="GIY-YIG endonuclease"/>
    <property type="match status" value="1"/>
</dbReference>
<keyword evidence="4" id="KW-1185">Reference proteome</keyword>
<comment type="caution">
    <text evidence="3">The sequence shown here is derived from an EMBL/GenBank/DDBJ whole genome shotgun (WGS) entry which is preliminary data.</text>
</comment>
<proteinExistence type="inferred from homology"/>
<dbReference type="SMART" id="SM00465">
    <property type="entry name" value="GIYc"/>
    <property type="match status" value="1"/>
</dbReference>
<dbReference type="Proteomes" id="UP000625735">
    <property type="component" value="Unassembled WGS sequence"/>
</dbReference>
<dbReference type="AlphaFoldDB" id="A0A917DAU8"/>
<dbReference type="InterPro" id="IPR035901">
    <property type="entry name" value="GIY-YIG_endonuc_sf"/>
</dbReference>
<dbReference type="EMBL" id="BMFG01000002">
    <property type="protein sequence ID" value="GGD18663.1"/>
    <property type="molecule type" value="Genomic_DNA"/>
</dbReference>
<evidence type="ECO:0000313" key="4">
    <source>
        <dbReference type="Proteomes" id="UP000625735"/>
    </source>
</evidence>
<evidence type="ECO:0000313" key="3">
    <source>
        <dbReference type="EMBL" id="GGD18663.1"/>
    </source>
</evidence>
<dbReference type="CDD" id="cd10449">
    <property type="entry name" value="GIY-YIG_SLX1_like"/>
    <property type="match status" value="1"/>
</dbReference>
<dbReference type="RefSeq" id="WP_188361098.1">
    <property type="nucleotide sequence ID" value="NZ_BMFG01000002.1"/>
</dbReference>
<dbReference type="PANTHER" id="PTHR34477">
    <property type="entry name" value="UPF0213 PROTEIN YHBQ"/>
    <property type="match status" value="1"/>
</dbReference>